<keyword evidence="2" id="KW-1185">Reference proteome</keyword>
<comment type="caution">
    <text evidence="1">The sequence shown here is derived from an EMBL/GenBank/DDBJ whole genome shotgun (WGS) entry which is preliminary data.</text>
</comment>
<proteinExistence type="predicted"/>
<organism evidence="1 2">
    <name type="scientific">Symbiodinium natans</name>
    <dbReference type="NCBI Taxonomy" id="878477"/>
    <lineage>
        <taxon>Eukaryota</taxon>
        <taxon>Sar</taxon>
        <taxon>Alveolata</taxon>
        <taxon>Dinophyceae</taxon>
        <taxon>Suessiales</taxon>
        <taxon>Symbiodiniaceae</taxon>
        <taxon>Symbiodinium</taxon>
    </lineage>
</organism>
<name>A0A812HMQ9_9DINO</name>
<dbReference type="Proteomes" id="UP000604046">
    <property type="component" value="Unassembled WGS sequence"/>
</dbReference>
<dbReference type="EMBL" id="CAJNDS010000100">
    <property type="protein sequence ID" value="CAE6955474.1"/>
    <property type="molecule type" value="Genomic_DNA"/>
</dbReference>
<gene>
    <name evidence="1" type="ORF">SNAT2548_LOCUS1722</name>
</gene>
<reference evidence="1" key="1">
    <citation type="submission" date="2021-02" db="EMBL/GenBank/DDBJ databases">
        <authorList>
            <person name="Dougan E. K."/>
            <person name="Rhodes N."/>
            <person name="Thang M."/>
            <person name="Chan C."/>
        </authorList>
    </citation>
    <scope>NUCLEOTIDE SEQUENCE</scope>
</reference>
<accession>A0A812HMQ9</accession>
<dbReference type="AlphaFoldDB" id="A0A812HMQ9"/>
<sequence length="58" mass="6749">MALLLPSCQALSQAQRRMPEHWTNEDQVMLDYVQAESSARGKFPIQDVHVWKLHGFRP</sequence>
<dbReference type="OrthoDB" id="10316664at2759"/>
<evidence type="ECO:0000313" key="1">
    <source>
        <dbReference type="EMBL" id="CAE6955474.1"/>
    </source>
</evidence>
<evidence type="ECO:0000313" key="2">
    <source>
        <dbReference type="Proteomes" id="UP000604046"/>
    </source>
</evidence>
<protein>
    <submittedName>
        <fullName evidence="1">Uncharacterized protein</fullName>
    </submittedName>
</protein>